<keyword evidence="1" id="KW-1133">Transmembrane helix</keyword>
<keyword evidence="1" id="KW-0472">Membrane</keyword>
<accession>A0A832AR83</accession>
<dbReference type="EMBL" id="DTAU01000046">
    <property type="protein sequence ID" value="HFQ78569.1"/>
    <property type="molecule type" value="Genomic_DNA"/>
</dbReference>
<protein>
    <submittedName>
        <fullName evidence="2">Uncharacterized protein</fullName>
    </submittedName>
</protein>
<proteinExistence type="predicted"/>
<feature type="transmembrane region" description="Helical" evidence="1">
    <location>
        <begin position="114"/>
        <end position="138"/>
    </location>
</feature>
<sequence>MCIDSSLIKLNSMVIVLMVLVLAVSISSSCISIHSDSGIFEEFLKLYIEVADLARKGVDVSYIVCKLKEVHEAIQNNRTEYAKLLLLNLSTEVEYLRERAPTIVMYKNIAKMSMVVAIASIPLILYIVFPRLYIYVWFKARRKWVIKTESTR</sequence>
<gene>
    <name evidence="2" type="ORF">ENT99_02565</name>
</gene>
<dbReference type="AlphaFoldDB" id="A0A832AR83"/>
<reference evidence="2" key="1">
    <citation type="journal article" date="2020" name="mSystems">
        <title>Genome- and Community-Level Interaction Insights into Carbon Utilization and Element Cycling Functions of Hydrothermarchaeota in Hydrothermal Sediment.</title>
        <authorList>
            <person name="Zhou Z."/>
            <person name="Liu Y."/>
            <person name="Xu W."/>
            <person name="Pan J."/>
            <person name="Luo Z.H."/>
            <person name="Li M."/>
        </authorList>
    </citation>
    <scope>NUCLEOTIDE SEQUENCE</scope>
    <source>
        <strain evidence="2">SpSt-629</strain>
    </source>
</reference>
<organism evidence="2">
    <name type="scientific">Ignisphaera aggregans</name>
    <dbReference type="NCBI Taxonomy" id="334771"/>
    <lineage>
        <taxon>Archaea</taxon>
        <taxon>Thermoproteota</taxon>
        <taxon>Thermoprotei</taxon>
        <taxon>Desulfurococcales</taxon>
        <taxon>Desulfurococcaceae</taxon>
        <taxon>Ignisphaera</taxon>
    </lineage>
</organism>
<evidence type="ECO:0000313" key="2">
    <source>
        <dbReference type="EMBL" id="HFQ78569.1"/>
    </source>
</evidence>
<feature type="transmembrane region" description="Helical" evidence="1">
    <location>
        <begin position="12"/>
        <end position="34"/>
    </location>
</feature>
<keyword evidence="1" id="KW-0812">Transmembrane</keyword>
<evidence type="ECO:0000256" key="1">
    <source>
        <dbReference type="SAM" id="Phobius"/>
    </source>
</evidence>
<comment type="caution">
    <text evidence="2">The sequence shown here is derived from an EMBL/GenBank/DDBJ whole genome shotgun (WGS) entry which is preliminary data.</text>
</comment>
<name>A0A832AR83_9CREN</name>